<keyword evidence="3" id="KW-1185">Reference proteome</keyword>
<organism evidence="2 3">
    <name type="scientific">Litomosoides sigmodontis</name>
    <name type="common">Filarial nematode worm</name>
    <dbReference type="NCBI Taxonomy" id="42156"/>
    <lineage>
        <taxon>Eukaryota</taxon>
        <taxon>Metazoa</taxon>
        <taxon>Ecdysozoa</taxon>
        <taxon>Nematoda</taxon>
        <taxon>Chromadorea</taxon>
        <taxon>Rhabditida</taxon>
        <taxon>Spirurina</taxon>
        <taxon>Spiruromorpha</taxon>
        <taxon>Filarioidea</taxon>
        <taxon>Onchocercidae</taxon>
        <taxon>Litomosoides</taxon>
    </lineage>
</organism>
<dbReference type="EMBL" id="UYRX01000716">
    <property type="protein sequence ID" value="VDK85653.1"/>
    <property type="molecule type" value="Genomic_DNA"/>
</dbReference>
<feature type="coiled-coil region" evidence="1">
    <location>
        <begin position="185"/>
        <end position="212"/>
    </location>
</feature>
<dbReference type="AlphaFoldDB" id="A0A3P6TQQ0"/>
<dbReference type="OrthoDB" id="5798599at2759"/>
<evidence type="ECO:0000313" key="3">
    <source>
        <dbReference type="Proteomes" id="UP000277928"/>
    </source>
</evidence>
<dbReference type="Proteomes" id="UP000277928">
    <property type="component" value="Unassembled WGS sequence"/>
</dbReference>
<accession>A0A3P6TQQ0</accession>
<protein>
    <submittedName>
        <fullName evidence="2">Uncharacterized protein</fullName>
    </submittedName>
</protein>
<dbReference type="OMA" id="KWTIMKR"/>
<keyword evidence="1" id="KW-0175">Coiled coil</keyword>
<evidence type="ECO:0000256" key="1">
    <source>
        <dbReference type="SAM" id="Coils"/>
    </source>
</evidence>
<reference evidence="2 3" key="1">
    <citation type="submission" date="2018-08" db="EMBL/GenBank/DDBJ databases">
        <authorList>
            <person name="Laetsch R D."/>
            <person name="Stevens L."/>
            <person name="Kumar S."/>
            <person name="Blaxter L. M."/>
        </authorList>
    </citation>
    <scope>NUCLEOTIDE SEQUENCE [LARGE SCALE GENOMIC DNA]</scope>
</reference>
<gene>
    <name evidence="2" type="ORF">NLS_LOCUS7233</name>
</gene>
<name>A0A3P6TQQ0_LITSI</name>
<evidence type="ECO:0000313" key="2">
    <source>
        <dbReference type="EMBL" id="VDK85653.1"/>
    </source>
</evidence>
<dbReference type="STRING" id="42156.A0A3P6TQQ0"/>
<sequence length="559" mass="64135">MSSNQSDCLTSLVSYVPELNFGLNLPSTTAAKHFGTSTNQKHQTFPLHPEALTSLEIVSARVNCNFKSAPRARTSLQPLRPALKKASLIKPSNKVEENFENTEKSCEDNRISIPKRATETQGKTEKSQLPPARLLQKKKTVAFGRTVNVSQTIEGTSKAHRKLFDSADPNSKKKKLSKMSTDVQSERFADEFEKLKQKVHELQLKVDELTMKDSERNNQILKLTEAMKKMLEGFAQFNNASSTGNEDSKKCEKGIEREMYYRGKENVPPNIAECMTDDDEENHVTRGELFARSRKKIIDCSPEKDLKWKIVKRKYAENKEFKRLVDEAVMKCGGDESLDILASHQNKGDIGRIPSRRHEKRKPVSPVIRSTTRVTKQMTVEQVQHCDKSPVSCAFSYDSKKYLARHGIIPALSDDDNREYNVMHGKRLDPCMQSYYYPGNSVTYYSKNIKYDNMPLKDNSDSDYQQARYHRKETGALRVFDETNYQVDQFDSSDDEDVNNIIEITDGLKIEDDYETGGKICSPYDKRDWRSSARSPFRYQKHDGIYKCTKQRLNKSTWD</sequence>
<proteinExistence type="predicted"/>